<feature type="transmembrane region" description="Helical" evidence="7">
    <location>
        <begin position="257"/>
        <end position="278"/>
    </location>
</feature>
<feature type="transmembrane region" description="Helical" evidence="7">
    <location>
        <begin position="72"/>
        <end position="93"/>
    </location>
</feature>
<feature type="domain" description="Major facilitator superfamily (MFS) profile" evidence="8">
    <location>
        <begin position="37"/>
        <end position="464"/>
    </location>
</feature>
<keyword evidence="4 7" id="KW-0812">Transmembrane</keyword>
<evidence type="ECO:0000256" key="3">
    <source>
        <dbReference type="ARBA" id="ARBA00022475"/>
    </source>
</evidence>
<evidence type="ECO:0000313" key="9">
    <source>
        <dbReference type="EMBL" id="UTI62254.1"/>
    </source>
</evidence>
<dbReference type="Proteomes" id="UP001056035">
    <property type="component" value="Chromosome"/>
</dbReference>
<feature type="transmembrane region" description="Helical" evidence="7">
    <location>
        <begin position="192"/>
        <end position="211"/>
    </location>
</feature>
<feature type="transmembrane region" description="Helical" evidence="7">
    <location>
        <begin position="385"/>
        <end position="409"/>
    </location>
</feature>
<evidence type="ECO:0000256" key="7">
    <source>
        <dbReference type="SAM" id="Phobius"/>
    </source>
</evidence>
<evidence type="ECO:0000313" key="10">
    <source>
        <dbReference type="Proteomes" id="UP001056035"/>
    </source>
</evidence>
<evidence type="ECO:0000259" key="8">
    <source>
        <dbReference type="PROSITE" id="PS50850"/>
    </source>
</evidence>
<accession>A0ABY5DLD8</accession>
<organism evidence="9 10">
    <name type="scientific">Paraconexibacter antarcticus</name>
    <dbReference type="NCBI Taxonomy" id="2949664"/>
    <lineage>
        <taxon>Bacteria</taxon>
        <taxon>Bacillati</taxon>
        <taxon>Actinomycetota</taxon>
        <taxon>Thermoleophilia</taxon>
        <taxon>Solirubrobacterales</taxon>
        <taxon>Paraconexibacteraceae</taxon>
        <taxon>Paraconexibacter</taxon>
    </lineage>
</organism>
<protein>
    <submittedName>
        <fullName evidence="9">MFS transporter</fullName>
    </submittedName>
</protein>
<feature type="transmembrane region" description="Helical" evidence="7">
    <location>
        <begin position="161"/>
        <end position="180"/>
    </location>
</feature>
<dbReference type="PROSITE" id="PS50850">
    <property type="entry name" value="MFS"/>
    <property type="match status" value="1"/>
</dbReference>
<evidence type="ECO:0000256" key="6">
    <source>
        <dbReference type="ARBA" id="ARBA00023136"/>
    </source>
</evidence>
<feature type="transmembrane region" description="Helical" evidence="7">
    <location>
        <begin position="324"/>
        <end position="341"/>
    </location>
</feature>
<evidence type="ECO:0000256" key="2">
    <source>
        <dbReference type="ARBA" id="ARBA00022448"/>
    </source>
</evidence>
<keyword evidence="3" id="KW-1003">Cell membrane</keyword>
<name>A0ABY5DLD8_9ACTN</name>
<dbReference type="InterPro" id="IPR050171">
    <property type="entry name" value="MFS_Transporters"/>
</dbReference>
<feature type="transmembrane region" description="Helical" evidence="7">
    <location>
        <begin position="298"/>
        <end position="315"/>
    </location>
</feature>
<dbReference type="EMBL" id="CP098502">
    <property type="protein sequence ID" value="UTI62254.1"/>
    <property type="molecule type" value="Genomic_DNA"/>
</dbReference>
<dbReference type="InterPro" id="IPR011701">
    <property type="entry name" value="MFS"/>
</dbReference>
<keyword evidence="2" id="KW-0813">Transport</keyword>
<proteinExistence type="predicted"/>
<evidence type="ECO:0000256" key="4">
    <source>
        <dbReference type="ARBA" id="ARBA00022692"/>
    </source>
</evidence>
<feature type="transmembrane region" description="Helical" evidence="7">
    <location>
        <begin position="353"/>
        <end position="373"/>
    </location>
</feature>
<reference evidence="9 10" key="1">
    <citation type="submission" date="2022-06" db="EMBL/GenBank/DDBJ databases">
        <title>Paraconexibacter antarcticus.</title>
        <authorList>
            <person name="Kim C.S."/>
        </authorList>
    </citation>
    <scope>NUCLEOTIDE SEQUENCE [LARGE SCALE GENOMIC DNA]</scope>
    <source>
        <strain evidence="9 10">02-257</strain>
    </source>
</reference>
<keyword evidence="10" id="KW-1185">Reference proteome</keyword>
<feature type="transmembrane region" description="Helical" evidence="7">
    <location>
        <begin position="127"/>
        <end position="149"/>
    </location>
</feature>
<dbReference type="PANTHER" id="PTHR23517">
    <property type="entry name" value="RESISTANCE PROTEIN MDTM, PUTATIVE-RELATED-RELATED"/>
    <property type="match status" value="1"/>
</dbReference>
<dbReference type="InterPro" id="IPR036259">
    <property type="entry name" value="MFS_trans_sf"/>
</dbReference>
<feature type="transmembrane region" description="Helical" evidence="7">
    <location>
        <begin position="100"/>
        <end position="121"/>
    </location>
</feature>
<comment type="subcellular location">
    <subcellularLocation>
        <location evidence="1">Cell membrane</location>
        <topology evidence="1">Multi-pass membrane protein</topology>
    </subcellularLocation>
</comment>
<dbReference type="CDD" id="cd06174">
    <property type="entry name" value="MFS"/>
    <property type="match status" value="1"/>
</dbReference>
<feature type="transmembrane region" description="Helical" evidence="7">
    <location>
        <begin position="575"/>
        <end position="597"/>
    </location>
</feature>
<dbReference type="RefSeq" id="WP_254568992.1">
    <property type="nucleotide sequence ID" value="NZ_CP098502.1"/>
</dbReference>
<dbReference type="Pfam" id="PF07690">
    <property type="entry name" value="MFS_1"/>
    <property type="match status" value="1"/>
</dbReference>
<keyword evidence="5 7" id="KW-1133">Transmembrane helix</keyword>
<keyword evidence="6 7" id="KW-0472">Membrane</keyword>
<evidence type="ECO:0000256" key="5">
    <source>
        <dbReference type="ARBA" id="ARBA00022989"/>
    </source>
</evidence>
<dbReference type="InterPro" id="IPR020846">
    <property type="entry name" value="MFS_dom"/>
</dbReference>
<evidence type="ECO:0000256" key="1">
    <source>
        <dbReference type="ARBA" id="ARBA00004651"/>
    </source>
</evidence>
<sequence>MSSASPTALPGRRRSPFHRLWNRELTSYPENGTRYTSLAIVVLTTVILYYQLYLAGGVATNILRDLHMSFVYYVNVSVIGYLLGAVASVVAGLADRYGRANIVTFGLLVVGLLCLFALPNVTSKTGFAAVYIAIGFVEGIILVATPALVRDFSPQLGRASAMGFWTLGPVLGSLVVSGVVSNSSDTTTWQDHYQLAGIIGIVVFAIALVGLRELAPRLRDQLMVSSKDRALIEARAKGLDIELALKHPFRQMLHADILGSALAISLFLIIYYVAVGFFPVFFQTVFGYSQSKANALGNWFWAFDAASLLLVGVLSDRLRVRKPFMVAGAVAAIAFTTVFAFKASDAGTSYTTFVVLLTLIAVSLGTAFAPWMASFTETVERRNPALTATGLAVWGLIIRVVIAVSVFFVPKIVTTVTPLVERGPVIQGILGDQTPVGKTTIGAVATAAAGHPDVTTRLTAIKQRDGVLIKALQENPTVAQALTAAQAAGVKPTAAQLAQVRQALGDAAFAILVKPGTPADLTYLATTAPKALGAAEFAALSAPPPALEQALTTLATDGPGVAKAAADSPDQWRTYFLIGAAGQVVFIPLVFLMAGFWDPKKAKRAEEEHAAMIEAEMARLSGTGPRTA</sequence>
<gene>
    <name evidence="9" type="ORF">NBH00_12835</name>
</gene>
<dbReference type="Gene3D" id="1.20.1250.20">
    <property type="entry name" value="MFS general substrate transporter like domains"/>
    <property type="match status" value="2"/>
</dbReference>
<dbReference type="SUPFAM" id="SSF103473">
    <property type="entry name" value="MFS general substrate transporter"/>
    <property type="match status" value="1"/>
</dbReference>
<feature type="transmembrane region" description="Helical" evidence="7">
    <location>
        <begin position="35"/>
        <end position="52"/>
    </location>
</feature>